<reference evidence="2" key="1">
    <citation type="submission" date="2017-12" db="EMBL/GenBank/DDBJ databases">
        <title>Draft genome sequence of Telmatospirillum siberiense 26-4b1T, an acidotolerant peatland alphaproteobacterium potentially involved in sulfur cycling.</title>
        <authorList>
            <person name="Hausmann B."/>
            <person name="Pjevac P."/>
            <person name="Schreck K."/>
            <person name="Herbold C.W."/>
            <person name="Daims H."/>
            <person name="Wagner M."/>
            <person name="Pester M."/>
            <person name="Loy A."/>
        </authorList>
    </citation>
    <scope>NUCLEOTIDE SEQUENCE [LARGE SCALE GENOMIC DNA]</scope>
    <source>
        <strain evidence="2">26-4b1</strain>
    </source>
</reference>
<protein>
    <submittedName>
        <fullName evidence="1">Phenolic acid decarboxylase</fullName>
    </submittedName>
</protein>
<accession>A0A2N3PR80</accession>
<name>A0A2N3PR80_9PROT</name>
<dbReference type="PANTHER" id="PTHR40087">
    <property type="entry name" value="PHENOLIC ACID DECARBOXYLASE PADC"/>
    <property type="match status" value="1"/>
</dbReference>
<dbReference type="Gene3D" id="2.40.128.20">
    <property type="match status" value="1"/>
</dbReference>
<dbReference type="SUPFAM" id="SSF50814">
    <property type="entry name" value="Lipocalins"/>
    <property type="match status" value="1"/>
</dbReference>
<sequence length="171" mass="19654">MTAHSPKNGNSLENFLGKHLIYTYDNGWQYEIYIKNAKTMDYRIHSGMVGGRWVRDQQVHMVRIADDVCKISWDEPTGTAVSLAINFTERHLHGVIFFPQWVAQAPEKTVCFQNEHLDRMQRLRDEGPTYPKLVIDEFASITFIEDRGLDDQTVIDRAPSALPAGYAARRN</sequence>
<dbReference type="OrthoDB" id="1623004at2"/>
<dbReference type="CDD" id="cd14241">
    <property type="entry name" value="PAD"/>
    <property type="match status" value="1"/>
</dbReference>
<dbReference type="InterPro" id="IPR008729">
    <property type="entry name" value="PA_de_COase"/>
</dbReference>
<evidence type="ECO:0000313" key="2">
    <source>
        <dbReference type="Proteomes" id="UP000233293"/>
    </source>
</evidence>
<keyword evidence="2" id="KW-1185">Reference proteome</keyword>
<organism evidence="1 2">
    <name type="scientific">Telmatospirillum siberiense</name>
    <dbReference type="NCBI Taxonomy" id="382514"/>
    <lineage>
        <taxon>Bacteria</taxon>
        <taxon>Pseudomonadati</taxon>
        <taxon>Pseudomonadota</taxon>
        <taxon>Alphaproteobacteria</taxon>
        <taxon>Rhodospirillales</taxon>
        <taxon>Rhodospirillaceae</taxon>
        <taxon>Telmatospirillum</taxon>
    </lineage>
</organism>
<dbReference type="Proteomes" id="UP000233293">
    <property type="component" value="Unassembled WGS sequence"/>
</dbReference>
<dbReference type="EMBL" id="PIUM01000026">
    <property type="protein sequence ID" value="PKU22894.1"/>
    <property type="molecule type" value="Genomic_DNA"/>
</dbReference>
<dbReference type="RefSeq" id="WP_101252367.1">
    <property type="nucleotide sequence ID" value="NZ_PIUM01000026.1"/>
</dbReference>
<dbReference type="Pfam" id="PF05870">
    <property type="entry name" value="PA_decarbox"/>
    <property type="match status" value="1"/>
</dbReference>
<dbReference type="GO" id="GO:0016831">
    <property type="term" value="F:carboxy-lyase activity"/>
    <property type="evidence" value="ECO:0007669"/>
    <property type="project" value="InterPro"/>
</dbReference>
<evidence type="ECO:0000313" key="1">
    <source>
        <dbReference type="EMBL" id="PKU22894.1"/>
    </source>
</evidence>
<proteinExistence type="predicted"/>
<dbReference type="InterPro" id="IPR012674">
    <property type="entry name" value="Calycin"/>
</dbReference>
<dbReference type="AlphaFoldDB" id="A0A2N3PR80"/>
<gene>
    <name evidence="1" type="ORF">CWS72_19795</name>
</gene>
<dbReference type="PANTHER" id="PTHR40087:SF1">
    <property type="entry name" value="PHENOLIC ACID DECARBOXYLASE PADC"/>
    <property type="match status" value="1"/>
</dbReference>
<comment type="caution">
    <text evidence="1">The sequence shown here is derived from an EMBL/GenBank/DDBJ whole genome shotgun (WGS) entry which is preliminary data.</text>
</comment>